<keyword evidence="5" id="KW-1185">Reference proteome</keyword>
<reference evidence="4 5" key="1">
    <citation type="submission" date="2023-11" db="EMBL/GenBank/DDBJ databases">
        <title>MicrobeMod: A computational toolkit for identifying prokaryotic methylation and restriction-modification with nanopore sequencing.</title>
        <authorList>
            <person name="Crits-Christoph A."/>
            <person name="Kang S.C."/>
            <person name="Lee H."/>
            <person name="Ostrov N."/>
        </authorList>
    </citation>
    <scope>NUCLEOTIDE SEQUENCE [LARGE SCALE GENOMIC DNA]</scope>
    <source>
        <strain evidence="4 5">ATCC 25935</strain>
    </source>
</reference>
<organism evidence="4 5">
    <name type="scientific">Duganella zoogloeoides</name>
    <dbReference type="NCBI Taxonomy" id="75659"/>
    <lineage>
        <taxon>Bacteria</taxon>
        <taxon>Pseudomonadati</taxon>
        <taxon>Pseudomonadota</taxon>
        <taxon>Betaproteobacteria</taxon>
        <taxon>Burkholderiales</taxon>
        <taxon>Oxalobacteraceae</taxon>
        <taxon>Telluria group</taxon>
        <taxon>Duganella</taxon>
    </lineage>
</organism>
<evidence type="ECO:0000313" key="5">
    <source>
        <dbReference type="Proteomes" id="UP001326110"/>
    </source>
</evidence>
<dbReference type="RefSeq" id="WP_154819966.1">
    <property type="nucleotide sequence ID" value="NZ_CP140152.1"/>
</dbReference>
<feature type="domain" description="UmuC" evidence="3">
    <location>
        <begin position="25"/>
        <end position="145"/>
    </location>
</feature>
<protein>
    <submittedName>
        <fullName evidence="4">DNA polymerase Y family protein</fullName>
    </submittedName>
</protein>
<dbReference type="PANTHER" id="PTHR35369">
    <property type="entry name" value="BLR3025 PROTEIN-RELATED"/>
    <property type="match status" value="1"/>
</dbReference>
<accession>A0ABZ0Y2C9</accession>
<evidence type="ECO:0000256" key="2">
    <source>
        <dbReference type="ARBA" id="ARBA00022763"/>
    </source>
</evidence>
<evidence type="ECO:0000259" key="3">
    <source>
        <dbReference type="Pfam" id="PF00817"/>
    </source>
</evidence>
<dbReference type="InterPro" id="IPR043502">
    <property type="entry name" value="DNA/RNA_pol_sf"/>
</dbReference>
<comment type="similarity">
    <text evidence="1">Belongs to the DNA polymerase type-Y family.</text>
</comment>
<dbReference type="InterPro" id="IPR050356">
    <property type="entry name" value="SulA_CellDiv_inhibitor"/>
</dbReference>
<dbReference type="GeneID" id="43164427"/>
<dbReference type="Proteomes" id="UP001326110">
    <property type="component" value="Chromosome"/>
</dbReference>
<dbReference type="EMBL" id="CP140152">
    <property type="protein sequence ID" value="WQH05764.1"/>
    <property type="molecule type" value="Genomic_DNA"/>
</dbReference>
<evidence type="ECO:0000313" key="4">
    <source>
        <dbReference type="EMBL" id="WQH05764.1"/>
    </source>
</evidence>
<dbReference type="Gene3D" id="3.40.1170.60">
    <property type="match status" value="1"/>
</dbReference>
<evidence type="ECO:0000256" key="1">
    <source>
        <dbReference type="ARBA" id="ARBA00010945"/>
    </source>
</evidence>
<dbReference type="CDD" id="cd03468">
    <property type="entry name" value="PolY_like"/>
    <property type="match status" value="1"/>
</dbReference>
<keyword evidence="2" id="KW-0227">DNA damage</keyword>
<dbReference type="PANTHER" id="PTHR35369:SF2">
    <property type="entry name" value="BLR3025 PROTEIN"/>
    <property type="match status" value="1"/>
</dbReference>
<dbReference type="Pfam" id="PF00817">
    <property type="entry name" value="IMS"/>
    <property type="match status" value="1"/>
</dbReference>
<sequence>MKLMLSVHLPLLPLEAQRPCWSEPAPMVVVEHGLVLAMSRQAAQAGVRLGMRGGGVAAIAPDTTVLERAADKEDQALEAIATALMQYTPDITYQPDWSLLLDVSASLTLFKGPHALCLRVLRSVAALGFTLQLGAAPTAEGAWLLARNAPRKDQPKGRRVASMERLQQRLNQLPCELIPAAVPFHGWLTDIGARDLGALRRLPRAGLLRRTDKHLLATLDRAYGEAPEMFEWIKPPLQFSARIETFERVEHADALLHGASSLILQLVGWLTAMQQAVRAFTLYLEHERGRSAVAPTTLEIMLAEPAWHESHLVRLLKERLGKLELHAPVIALRLEAVKIEAMLPPNASLFPEPGGTPQDYHRLLELLTARLGADNVLTPASVDDYRPEICNTWLPAATRRPKAQLDEVFDGRPFWLLPKPIALLMRDNRPFYGSALKILSGPERLEAGWWNDQTAARDYFVAQGSDASCYWIYLERTTDARWFLHGLYA</sequence>
<name>A0ABZ0Y2C9_9BURK</name>
<dbReference type="InterPro" id="IPR001126">
    <property type="entry name" value="UmuC"/>
</dbReference>
<dbReference type="Gene3D" id="3.30.70.270">
    <property type="match status" value="1"/>
</dbReference>
<proteinExistence type="inferred from homology"/>
<gene>
    <name evidence="4" type="ORF">SR858_05345</name>
</gene>
<dbReference type="InterPro" id="IPR043128">
    <property type="entry name" value="Rev_trsase/Diguanyl_cyclase"/>
</dbReference>
<dbReference type="SUPFAM" id="SSF56672">
    <property type="entry name" value="DNA/RNA polymerases"/>
    <property type="match status" value="1"/>
</dbReference>